<organism evidence="1 2">
    <name type="scientific">Neocallimastix californiae</name>
    <dbReference type="NCBI Taxonomy" id="1754190"/>
    <lineage>
        <taxon>Eukaryota</taxon>
        <taxon>Fungi</taxon>
        <taxon>Fungi incertae sedis</taxon>
        <taxon>Chytridiomycota</taxon>
        <taxon>Chytridiomycota incertae sedis</taxon>
        <taxon>Neocallimastigomycetes</taxon>
        <taxon>Neocallimastigales</taxon>
        <taxon>Neocallimastigaceae</taxon>
        <taxon>Neocallimastix</taxon>
    </lineage>
</organism>
<proteinExistence type="predicted"/>
<dbReference type="OrthoDB" id="6626692at2759"/>
<reference evidence="1 2" key="1">
    <citation type="submission" date="2016-08" db="EMBL/GenBank/DDBJ databases">
        <title>A Parts List for Fungal Cellulosomes Revealed by Comparative Genomics.</title>
        <authorList>
            <consortium name="DOE Joint Genome Institute"/>
            <person name="Haitjema C.H."/>
            <person name="Gilmore S.P."/>
            <person name="Henske J.K."/>
            <person name="Solomon K.V."/>
            <person name="De Groot R."/>
            <person name="Kuo A."/>
            <person name="Mondo S.J."/>
            <person name="Salamov A.A."/>
            <person name="Labutti K."/>
            <person name="Zhao Z."/>
            <person name="Chiniquy J."/>
            <person name="Barry K."/>
            <person name="Brewer H.M."/>
            <person name="Purvine S.O."/>
            <person name="Wright A.T."/>
            <person name="Boxma B."/>
            <person name="Van Alen T."/>
            <person name="Hackstein J.H."/>
            <person name="Baker S.E."/>
            <person name="Grigoriev I.V."/>
            <person name="O'Malley M.A."/>
        </authorList>
    </citation>
    <scope>NUCLEOTIDE SEQUENCE [LARGE SCALE GENOMIC DNA]</scope>
    <source>
        <strain evidence="1 2">G1</strain>
    </source>
</reference>
<gene>
    <name evidence="1" type="ORF">LY90DRAFT_502720</name>
</gene>
<dbReference type="AlphaFoldDB" id="A0A1Y2ESF5"/>
<accession>A0A1Y2ESF5</accession>
<sequence>MFVPSTKDFKNGEEIQKLIDKIQISAPWKITKYAEAYINPVIKNDQSKPPMIRVLMLIDSGGSLNLISKKLIDTLKLPNKIMETTSLEFISAVPQYSHFLVVKNLPFIVVDSPEYMFSIGKMAQRTYHIPIDRMEEFFLTDYRLNQDEPGNIRAINSTIEEKMQSQLLAEESDKQQLLREQIQLEDLPP</sequence>
<comment type="caution">
    <text evidence="1">The sequence shown here is derived from an EMBL/GenBank/DDBJ whole genome shotgun (WGS) entry which is preliminary data.</text>
</comment>
<protein>
    <submittedName>
        <fullName evidence="1">Uncharacterized protein</fullName>
    </submittedName>
</protein>
<dbReference type="Proteomes" id="UP000193920">
    <property type="component" value="Unassembled WGS sequence"/>
</dbReference>
<evidence type="ECO:0000313" key="1">
    <source>
        <dbReference type="EMBL" id="ORY74214.1"/>
    </source>
</evidence>
<keyword evidence="2" id="KW-1185">Reference proteome</keyword>
<dbReference type="EMBL" id="MCOG01000030">
    <property type="protein sequence ID" value="ORY74214.1"/>
    <property type="molecule type" value="Genomic_DNA"/>
</dbReference>
<name>A0A1Y2ESF5_9FUNG</name>
<evidence type="ECO:0000313" key="2">
    <source>
        <dbReference type="Proteomes" id="UP000193920"/>
    </source>
</evidence>